<name>A0A9P6QA21_9FUNG</name>
<reference evidence="2" key="1">
    <citation type="journal article" date="2020" name="Fungal Divers.">
        <title>Resolving the Mortierellaceae phylogeny through synthesis of multi-gene phylogenetics and phylogenomics.</title>
        <authorList>
            <person name="Vandepol N."/>
            <person name="Liber J."/>
            <person name="Desiro A."/>
            <person name="Na H."/>
            <person name="Kennedy M."/>
            <person name="Barry K."/>
            <person name="Grigoriev I.V."/>
            <person name="Miller A.N."/>
            <person name="O'Donnell K."/>
            <person name="Stajich J.E."/>
            <person name="Bonito G."/>
        </authorList>
    </citation>
    <scope>NUCLEOTIDE SEQUENCE</scope>
    <source>
        <strain evidence="2">KOD948</strain>
    </source>
</reference>
<comment type="caution">
    <text evidence="2">The sequence shown here is derived from an EMBL/GenBank/DDBJ whole genome shotgun (WGS) entry which is preliminary data.</text>
</comment>
<gene>
    <name evidence="2" type="ORF">BG011_000307</name>
</gene>
<dbReference type="AlphaFoldDB" id="A0A9P6QA21"/>
<dbReference type="Proteomes" id="UP000726737">
    <property type="component" value="Unassembled WGS sequence"/>
</dbReference>
<dbReference type="Pfam" id="PF12937">
    <property type="entry name" value="F-box-like"/>
    <property type="match status" value="1"/>
</dbReference>
<dbReference type="InterPro" id="IPR036047">
    <property type="entry name" value="F-box-like_dom_sf"/>
</dbReference>
<dbReference type="SUPFAM" id="SSF81383">
    <property type="entry name" value="F-box domain"/>
    <property type="match status" value="1"/>
</dbReference>
<sequence>MVSALDLPEIRTHIGQYLDPEDLTCCLLVSREWHSTFMPLLWKDVRIVGIHSVRADVNLRKHAHLVRSLSFLRILSLRHFQLVDRYNRLECLHVTKTDIDGRIVWEKLAGLVRQNRQTLRTVVLEDMMPMKEFLVSLASQDEIGLHDNHGEDAHKSDDKDRRASELQLQELAWKRVTVYASCLGHFWEASQGAESLVLECLTIKGTDTIGGPELPAMTPGSAFLGNLIPAGTTLSAALSTVAIMDSMNASTEDEDEEEEASTALSTGYIVQRPQPPPSFRKSPCKIQTLRVSWIIDLPLDLQLTLWIQPCTELRSLTWEAFTFPIPCINRFARLLATDTWPFLTSVEISSCVTYFPPDRCLAQLLDAGQKRSRCFESLVFRNVDFGPLAFNSLRRHFSSLKTLKWIACAAKVTSAMAREPWRTRNLWMYSTTKEQKEDGPADEIDTTIKATMKDAVMMPITQSTTRTTVTGTYFHHQQILY</sequence>
<evidence type="ECO:0000313" key="2">
    <source>
        <dbReference type="EMBL" id="KAG0262110.1"/>
    </source>
</evidence>
<evidence type="ECO:0000313" key="3">
    <source>
        <dbReference type="Proteomes" id="UP000726737"/>
    </source>
</evidence>
<evidence type="ECO:0000259" key="1">
    <source>
        <dbReference type="Pfam" id="PF12937"/>
    </source>
</evidence>
<organism evidence="2 3">
    <name type="scientific">Mortierella polycephala</name>
    <dbReference type="NCBI Taxonomy" id="41804"/>
    <lineage>
        <taxon>Eukaryota</taxon>
        <taxon>Fungi</taxon>
        <taxon>Fungi incertae sedis</taxon>
        <taxon>Mucoromycota</taxon>
        <taxon>Mortierellomycotina</taxon>
        <taxon>Mortierellomycetes</taxon>
        <taxon>Mortierellales</taxon>
        <taxon>Mortierellaceae</taxon>
        <taxon>Mortierella</taxon>
    </lineage>
</organism>
<feature type="domain" description="F-box" evidence="1">
    <location>
        <begin position="8"/>
        <end position="46"/>
    </location>
</feature>
<dbReference type="OrthoDB" id="2439525at2759"/>
<keyword evidence="3" id="KW-1185">Reference proteome</keyword>
<accession>A0A9P6QA21</accession>
<proteinExistence type="predicted"/>
<dbReference type="EMBL" id="JAAAJA010000106">
    <property type="protein sequence ID" value="KAG0262110.1"/>
    <property type="molecule type" value="Genomic_DNA"/>
</dbReference>
<dbReference type="InterPro" id="IPR001810">
    <property type="entry name" value="F-box_dom"/>
</dbReference>
<protein>
    <recommendedName>
        <fullName evidence="1">F-box domain-containing protein</fullName>
    </recommendedName>
</protein>